<dbReference type="GO" id="GO:0102067">
    <property type="term" value="F:geranylgeranyl diphosphate reductase activity"/>
    <property type="evidence" value="ECO:0007669"/>
    <property type="project" value="UniProtKB-EC"/>
</dbReference>
<accession>A0A7W6RER4</accession>
<dbReference type="PRINTS" id="PR00420">
    <property type="entry name" value="RNGMNOXGNASE"/>
</dbReference>
<protein>
    <recommendedName>
        <fullName evidence="2">geranylgeranyl diphosphate reductase</fullName>
        <ecNumber evidence="2">1.3.1.83</ecNumber>
    </recommendedName>
    <alternativeName>
        <fullName evidence="8">Geranylgeranyl reductase</fullName>
    </alternativeName>
</protein>
<sequence length="404" mass="44374">MGESVLVEPMETVDVIVVGGGPAGATAARDLALKGRSVVLLDREGRPKPCGGAIPPRAMRDFDIPESRLVTTVKGARIISPTGRRVDMPIQSGYVGMVDRKDFDPWLRERAAEAGADRRAGTYQRITREADGRPIVVYRPADGDGDRRITGRVVIGADGARSLVGKQEIPESESKRLVHAYHEIIRRPDPDSGADYRPDRCDVVYDGVISPDFYGWVFPHGDTVSVGMGTAIKGFDLRAATTELRRRAGLADMETLRYEGAPIPLKPLKRWDNGKDVLLAGDAAGCVAPSSGEGIYYALACGRMAAEAVEEMLSTGKASALAGARKRFLKEHGRVFWILGIMQDIWYKTDTRRERFVTICADADVQRLTWEAYMEKALKRKSPLAHLRIFLKDTAHMLGLVKPT</sequence>
<dbReference type="Pfam" id="PF01494">
    <property type="entry name" value="FAD_binding_3"/>
    <property type="match status" value="1"/>
</dbReference>
<keyword evidence="12" id="KW-1185">Reference proteome</keyword>
<feature type="domain" description="FAD-binding" evidence="10">
    <location>
        <begin position="13"/>
        <end position="167"/>
    </location>
</feature>
<evidence type="ECO:0000256" key="2">
    <source>
        <dbReference type="ARBA" id="ARBA00012380"/>
    </source>
</evidence>
<comment type="similarity">
    <text evidence="1">Belongs to the geranylgeranyl reductase family. ChlP subfamily.</text>
</comment>
<dbReference type="GO" id="GO:0045550">
    <property type="term" value="F:geranylgeranyl reductase activity"/>
    <property type="evidence" value="ECO:0007669"/>
    <property type="project" value="InterPro"/>
</dbReference>
<dbReference type="NCBIfam" id="TIGR02032">
    <property type="entry name" value="GG-red-SF"/>
    <property type="match status" value="1"/>
</dbReference>
<dbReference type="InterPro" id="IPR010253">
    <property type="entry name" value="BchP_ChlP_pln/prok"/>
</dbReference>
<dbReference type="AlphaFoldDB" id="A0A7W6RER4"/>
<evidence type="ECO:0000313" key="12">
    <source>
        <dbReference type="Proteomes" id="UP000554286"/>
    </source>
</evidence>
<comment type="pathway">
    <text evidence="7">Porphyrin-containing compound metabolism.</text>
</comment>
<organism evidence="11 12">
    <name type="scientific">Roseospira visakhapatnamensis</name>
    <dbReference type="NCBI Taxonomy" id="390880"/>
    <lineage>
        <taxon>Bacteria</taxon>
        <taxon>Pseudomonadati</taxon>
        <taxon>Pseudomonadota</taxon>
        <taxon>Alphaproteobacteria</taxon>
        <taxon>Rhodospirillales</taxon>
        <taxon>Rhodospirillaceae</taxon>
        <taxon>Roseospira</taxon>
    </lineage>
</organism>
<dbReference type="Gene3D" id="3.50.50.60">
    <property type="entry name" value="FAD/NAD(P)-binding domain"/>
    <property type="match status" value="1"/>
</dbReference>
<proteinExistence type="inferred from homology"/>
<evidence type="ECO:0000256" key="1">
    <source>
        <dbReference type="ARBA" id="ARBA00006632"/>
    </source>
</evidence>
<dbReference type="GO" id="GO:0071949">
    <property type="term" value="F:FAD binding"/>
    <property type="evidence" value="ECO:0007669"/>
    <property type="project" value="InterPro"/>
</dbReference>
<dbReference type="GO" id="GO:0015995">
    <property type="term" value="P:chlorophyll biosynthetic process"/>
    <property type="evidence" value="ECO:0007669"/>
    <property type="project" value="UniProtKB-KW"/>
</dbReference>
<evidence type="ECO:0000256" key="4">
    <source>
        <dbReference type="ARBA" id="ARBA00022857"/>
    </source>
</evidence>
<reference evidence="11 12" key="1">
    <citation type="submission" date="2020-08" db="EMBL/GenBank/DDBJ databases">
        <title>Genome sequencing of Purple Non-Sulfur Bacteria from various extreme environments.</title>
        <authorList>
            <person name="Mayer M."/>
        </authorList>
    </citation>
    <scope>NUCLEOTIDE SEQUENCE [LARGE SCALE GENOMIC DNA]</scope>
    <source>
        <strain evidence="11 12">JA131</strain>
    </source>
</reference>
<dbReference type="InterPro" id="IPR050407">
    <property type="entry name" value="Geranylgeranyl_reductase"/>
</dbReference>
<dbReference type="Proteomes" id="UP000554286">
    <property type="component" value="Unassembled WGS sequence"/>
</dbReference>
<dbReference type="InterPro" id="IPR002938">
    <property type="entry name" value="FAD-bd"/>
</dbReference>
<keyword evidence="4" id="KW-0521">NADP</keyword>
<gene>
    <name evidence="11" type="ORF">GGD89_002845</name>
</gene>
<evidence type="ECO:0000256" key="6">
    <source>
        <dbReference type="ARBA" id="ARBA00023171"/>
    </source>
</evidence>
<dbReference type="GO" id="GO:0015979">
    <property type="term" value="P:photosynthesis"/>
    <property type="evidence" value="ECO:0007669"/>
    <property type="project" value="UniProtKB-KW"/>
</dbReference>
<comment type="caution">
    <text evidence="11">The sequence shown here is derived from an EMBL/GenBank/DDBJ whole genome shotgun (WGS) entry which is preliminary data.</text>
</comment>
<evidence type="ECO:0000313" key="11">
    <source>
        <dbReference type="EMBL" id="MBB4267204.1"/>
    </source>
</evidence>
<dbReference type="PANTHER" id="PTHR42685">
    <property type="entry name" value="GERANYLGERANYL DIPHOSPHATE REDUCTASE"/>
    <property type="match status" value="1"/>
</dbReference>
<evidence type="ECO:0000256" key="9">
    <source>
        <dbReference type="ARBA" id="ARBA00047837"/>
    </source>
</evidence>
<evidence type="ECO:0000256" key="8">
    <source>
        <dbReference type="ARBA" id="ARBA00033069"/>
    </source>
</evidence>
<evidence type="ECO:0000256" key="5">
    <source>
        <dbReference type="ARBA" id="ARBA00023002"/>
    </source>
</evidence>
<dbReference type="PANTHER" id="PTHR42685:SF4">
    <property type="entry name" value="GERANYLGERANYL DIPHOSPHATE REDUCTASE, CHLOROPLASTIC"/>
    <property type="match status" value="1"/>
</dbReference>
<dbReference type="EC" id="1.3.1.83" evidence="2"/>
<dbReference type="InterPro" id="IPR036188">
    <property type="entry name" value="FAD/NAD-bd_sf"/>
</dbReference>
<name>A0A7W6RER4_9PROT</name>
<keyword evidence="5 11" id="KW-0560">Oxidoreductase</keyword>
<dbReference type="NCBIfam" id="TIGR02023">
    <property type="entry name" value="BchP-ChlP"/>
    <property type="match status" value="1"/>
</dbReference>
<dbReference type="RefSeq" id="WP_246423120.1">
    <property type="nucleotide sequence ID" value="NZ_JACIGK010000023.1"/>
</dbReference>
<keyword evidence="3" id="KW-0602">Photosynthesis</keyword>
<keyword evidence="6" id="KW-0149">Chlorophyll biosynthesis</keyword>
<evidence type="ECO:0000256" key="3">
    <source>
        <dbReference type="ARBA" id="ARBA00022531"/>
    </source>
</evidence>
<dbReference type="InterPro" id="IPR011777">
    <property type="entry name" value="Geranylgeranyl_Rdtase_fam"/>
</dbReference>
<comment type="catalytic activity">
    <reaction evidence="9">
        <text>phytyl diphosphate + 3 NADP(+) = geranylgeranyl diphosphate + 3 NADPH + 3 H(+)</text>
        <dbReference type="Rhea" id="RHEA:26229"/>
        <dbReference type="ChEBI" id="CHEBI:15378"/>
        <dbReference type="ChEBI" id="CHEBI:57533"/>
        <dbReference type="ChEBI" id="CHEBI:57783"/>
        <dbReference type="ChEBI" id="CHEBI:58349"/>
        <dbReference type="ChEBI" id="CHEBI:75434"/>
        <dbReference type="EC" id="1.3.1.83"/>
    </reaction>
</comment>
<dbReference type="EMBL" id="JACIGK010000023">
    <property type="protein sequence ID" value="MBB4267204.1"/>
    <property type="molecule type" value="Genomic_DNA"/>
</dbReference>
<evidence type="ECO:0000256" key="7">
    <source>
        <dbReference type="ARBA" id="ARBA00023444"/>
    </source>
</evidence>
<dbReference type="SUPFAM" id="SSF51905">
    <property type="entry name" value="FAD/NAD(P)-binding domain"/>
    <property type="match status" value="1"/>
</dbReference>
<evidence type="ECO:0000259" key="10">
    <source>
        <dbReference type="Pfam" id="PF01494"/>
    </source>
</evidence>